<dbReference type="CDD" id="cd09076">
    <property type="entry name" value="L1-EN"/>
    <property type="match status" value="1"/>
</dbReference>
<dbReference type="GO" id="GO:0003824">
    <property type="term" value="F:catalytic activity"/>
    <property type="evidence" value="ECO:0007669"/>
    <property type="project" value="InterPro"/>
</dbReference>
<proteinExistence type="predicted"/>
<evidence type="ECO:0000313" key="3">
    <source>
        <dbReference type="Proteomes" id="UP000245119"/>
    </source>
</evidence>
<dbReference type="PANTHER" id="PTHR23227:SF67">
    <property type="entry name" value="CRANIOFACIAL DEVELOPMENT PROTEIN 2-LIKE"/>
    <property type="match status" value="1"/>
</dbReference>
<evidence type="ECO:0000313" key="2">
    <source>
        <dbReference type="EMBL" id="PVD20578.1"/>
    </source>
</evidence>
<protein>
    <recommendedName>
        <fullName evidence="1">Endonuclease/exonuclease/phosphatase domain-containing protein</fullName>
    </recommendedName>
</protein>
<dbReference type="Proteomes" id="UP000245119">
    <property type="component" value="Linkage Group LG12"/>
</dbReference>
<comment type="caution">
    <text evidence="2">The sequence shown here is derived from an EMBL/GenBank/DDBJ whole genome shotgun (WGS) entry which is preliminary data.</text>
</comment>
<sequence>MTDDSQTREGAGAPTVDLLKPRQKLRVGCWNVQTLYQTGRMLQLVKEFDNYNLDILGVSEVRWTGTGKRRLASGHTILFSERSDAQHSEGVALLLNKKTEKALLEWKPYGPRLSRARFHSKYTKLTVLACYAPTEDSEAEDKDAFYDQLQAASESVPAHDMLLIIGDLNAKVGSDNTCREHVMGKHGIGTINDNGQRLADFCEENNLLIGGTLFQHKDIHKATWTSPDGITKNQIDHLIINRRWRSSLQDVRAYRGADVSSDHTLVIATVSLKLRRSRGKQARQQRVDSGKLKNPATERAFAMEVKNRFQALGDQQEMTLDDFNRVLQETEEKILGFQRKKKEEWIREETWKKIDERNSAKKINSTRSERLKEQHRQRYTKINKEVKRMAKTDKRDYIEKLADEAEKAARKNNMKTLYKINKQLNNGFKNSDVPVKDVNGNVIEGEAEKLQRWREHFESVLNRADLPQLADIQPAAIDLDICTDPPSLEEVTAIKTMKSGKAPGADGITTAEMLKADVNVTAPKMTEIFRQI</sequence>
<dbReference type="AlphaFoldDB" id="A0A2T7NHE8"/>
<dbReference type="Gene3D" id="3.60.10.10">
    <property type="entry name" value="Endonuclease/exonuclease/phosphatase"/>
    <property type="match status" value="1"/>
</dbReference>
<dbReference type="EMBL" id="PZQS01000012">
    <property type="protein sequence ID" value="PVD20578.1"/>
    <property type="molecule type" value="Genomic_DNA"/>
</dbReference>
<dbReference type="InterPro" id="IPR027124">
    <property type="entry name" value="Swc5/CFDP1/2"/>
</dbReference>
<name>A0A2T7NHE8_POMCA</name>
<dbReference type="STRING" id="400727.A0A2T7NHE8"/>
<gene>
    <name evidence="2" type="ORF">C0Q70_18734</name>
</gene>
<dbReference type="SUPFAM" id="SSF56219">
    <property type="entry name" value="DNase I-like"/>
    <property type="match status" value="1"/>
</dbReference>
<dbReference type="OrthoDB" id="10030815at2759"/>
<feature type="domain" description="Endonuclease/exonuclease/phosphatase" evidence="1">
    <location>
        <begin position="30"/>
        <end position="263"/>
    </location>
</feature>
<dbReference type="InterPro" id="IPR005135">
    <property type="entry name" value="Endo/exonuclease/phosphatase"/>
</dbReference>
<reference evidence="2 3" key="1">
    <citation type="submission" date="2018-04" db="EMBL/GenBank/DDBJ databases">
        <title>The genome of golden apple snail Pomacea canaliculata provides insight into stress tolerance and invasive adaptation.</title>
        <authorList>
            <person name="Liu C."/>
            <person name="Liu B."/>
            <person name="Ren Y."/>
            <person name="Zhang Y."/>
            <person name="Wang H."/>
            <person name="Li S."/>
            <person name="Jiang F."/>
            <person name="Yin L."/>
            <person name="Zhang G."/>
            <person name="Qian W."/>
            <person name="Fan W."/>
        </authorList>
    </citation>
    <scope>NUCLEOTIDE SEQUENCE [LARGE SCALE GENOMIC DNA]</scope>
    <source>
        <strain evidence="2">SZHN2017</strain>
        <tissue evidence="2">Muscle</tissue>
    </source>
</reference>
<dbReference type="PANTHER" id="PTHR23227">
    <property type="entry name" value="BUCENTAUR RELATED"/>
    <property type="match status" value="1"/>
</dbReference>
<dbReference type="Pfam" id="PF03372">
    <property type="entry name" value="Exo_endo_phos"/>
    <property type="match status" value="1"/>
</dbReference>
<dbReference type="InterPro" id="IPR036691">
    <property type="entry name" value="Endo/exonu/phosph_ase_sf"/>
</dbReference>
<organism evidence="2 3">
    <name type="scientific">Pomacea canaliculata</name>
    <name type="common">Golden apple snail</name>
    <dbReference type="NCBI Taxonomy" id="400727"/>
    <lineage>
        <taxon>Eukaryota</taxon>
        <taxon>Metazoa</taxon>
        <taxon>Spiralia</taxon>
        <taxon>Lophotrochozoa</taxon>
        <taxon>Mollusca</taxon>
        <taxon>Gastropoda</taxon>
        <taxon>Caenogastropoda</taxon>
        <taxon>Architaenioglossa</taxon>
        <taxon>Ampullarioidea</taxon>
        <taxon>Ampullariidae</taxon>
        <taxon>Pomacea</taxon>
    </lineage>
</organism>
<accession>A0A2T7NHE8</accession>
<keyword evidence="3" id="KW-1185">Reference proteome</keyword>
<evidence type="ECO:0000259" key="1">
    <source>
        <dbReference type="Pfam" id="PF03372"/>
    </source>
</evidence>